<evidence type="ECO:0000313" key="8">
    <source>
        <dbReference type="EMBL" id="MBB2989465.1"/>
    </source>
</evidence>
<evidence type="ECO:0000256" key="2">
    <source>
        <dbReference type="ARBA" id="ARBA00022679"/>
    </source>
</evidence>
<organism evidence="8 9">
    <name type="scientific">Mycolicibacterium iranicum</name>
    <name type="common">Mycobacterium iranicum</name>
    <dbReference type="NCBI Taxonomy" id="912594"/>
    <lineage>
        <taxon>Bacteria</taxon>
        <taxon>Bacillati</taxon>
        <taxon>Actinomycetota</taxon>
        <taxon>Actinomycetes</taxon>
        <taxon>Mycobacteriales</taxon>
        <taxon>Mycobacteriaceae</taxon>
        <taxon>Mycolicibacterium</taxon>
    </lineage>
</organism>
<dbReference type="RefSeq" id="WP_183466758.1">
    <property type="nucleotide sequence ID" value="NZ_JACHVU010000002.1"/>
</dbReference>
<feature type="domain" description="Tetrapyrrole biosynthesis uroporphyrinogen III synthase" evidence="7">
    <location>
        <begin position="319"/>
        <end position="549"/>
    </location>
</feature>
<dbReference type="InterPro" id="IPR036108">
    <property type="entry name" value="4pyrrol_syn_uPrphyn_synt_sf"/>
</dbReference>
<dbReference type="InterPro" id="IPR014777">
    <property type="entry name" value="4pyrrole_Mease_sub1"/>
</dbReference>
<dbReference type="InterPro" id="IPR003754">
    <property type="entry name" value="4pyrrol_synth_uPrphyn_synth"/>
</dbReference>
<dbReference type="AlphaFoldDB" id="A0A839Q509"/>
<dbReference type="GO" id="GO:0004852">
    <property type="term" value="F:uroporphyrinogen-III synthase activity"/>
    <property type="evidence" value="ECO:0007669"/>
    <property type="project" value="UniProtKB-EC"/>
</dbReference>
<keyword evidence="3" id="KW-0949">S-adenosyl-L-methionine</keyword>
<evidence type="ECO:0000256" key="3">
    <source>
        <dbReference type="ARBA" id="ARBA00022691"/>
    </source>
</evidence>
<dbReference type="PANTHER" id="PTHR45790">
    <property type="entry name" value="SIROHEME SYNTHASE-RELATED"/>
    <property type="match status" value="1"/>
</dbReference>
<dbReference type="InterPro" id="IPR035996">
    <property type="entry name" value="4pyrrol_Methylase_sf"/>
</dbReference>
<dbReference type="PANTHER" id="PTHR45790:SF3">
    <property type="entry name" value="S-ADENOSYL-L-METHIONINE-DEPENDENT UROPORPHYRINOGEN III METHYLTRANSFERASE, CHLOROPLASTIC"/>
    <property type="match status" value="1"/>
</dbReference>
<accession>A0A839Q509</accession>
<dbReference type="GO" id="GO:0019354">
    <property type="term" value="P:siroheme biosynthetic process"/>
    <property type="evidence" value="ECO:0007669"/>
    <property type="project" value="TreeGrafter"/>
</dbReference>
<evidence type="ECO:0000256" key="5">
    <source>
        <dbReference type="SAM" id="MobiDB-lite"/>
    </source>
</evidence>
<dbReference type="Gene3D" id="3.40.1010.10">
    <property type="entry name" value="Cobalt-precorrin-4 Transmethylase, Domain 1"/>
    <property type="match status" value="1"/>
</dbReference>
<evidence type="ECO:0000313" key="9">
    <source>
        <dbReference type="Proteomes" id="UP000550501"/>
    </source>
</evidence>
<dbReference type="GO" id="GO:0004851">
    <property type="term" value="F:uroporphyrin-III C-methyltransferase activity"/>
    <property type="evidence" value="ECO:0007669"/>
    <property type="project" value="UniProtKB-EC"/>
</dbReference>
<dbReference type="SUPFAM" id="SSF53790">
    <property type="entry name" value="Tetrapyrrole methylase"/>
    <property type="match status" value="1"/>
</dbReference>
<dbReference type="Pfam" id="PF00590">
    <property type="entry name" value="TP_methylase"/>
    <property type="match status" value="1"/>
</dbReference>
<sequence length="575" mass="59717">MSLRGRKGKPGRITFVGSGPGDPGLLTARARAVLANAALVFTDPDVPEAVLALVGCELPPPSGPLPPAADAAKGAAGAATTAVADAGADADGAAKPAEDATPADDAVIPGGPDIRPALGDPSEVAKTLATEARTGVDVVRLVAGDPLSIDSVITEVNALAKTQLNFEIVPGLPDTSAVPTYAGLPLGSAHTVADVRGDVDWAALAAAPGPLILHATASHLPEAARTLIEYGLAETTPAVVTANGTTCQQRSVETTLAGLLDKGVLDKPAVNEPAGPLTGTLVVTIGRTVANRAKLNWWESRALYGWTVLVPRTKDQAGEMSDRLVGHGALPIEVPTIAVEPPRSPAQMERAVKGLVDGRFQWVVFTSTNAVRAVWEKFNEFGLDARAFSGVKIACVGQATAEKVRAFGINPELVPTGEQSSLGLLDEFPPYDDIFDPVNRVLLPRADIATETLAEGLRELGWEIEDVTAYRTVRAAPPPAHTREMIKTGGFDAVCFTSSSTVRNLVGIAGKPHARTIVACIGPKTAETAAEFGLRVDVQPEVAAVGPLVEALAEHAARLRAEGALPPPRKKSRRR</sequence>
<feature type="region of interest" description="Disordered" evidence="5">
    <location>
        <begin position="89"/>
        <end position="119"/>
    </location>
</feature>
<dbReference type="InterPro" id="IPR000878">
    <property type="entry name" value="4pyrrol_Mease"/>
</dbReference>
<feature type="domain" description="Tetrapyrrole methylase" evidence="6">
    <location>
        <begin position="12"/>
        <end position="258"/>
    </location>
</feature>
<dbReference type="Pfam" id="PF02602">
    <property type="entry name" value="HEM4"/>
    <property type="match status" value="1"/>
</dbReference>
<proteinExistence type="predicted"/>
<comment type="caution">
    <text evidence="8">The sequence shown here is derived from an EMBL/GenBank/DDBJ whole genome shotgun (WGS) entry which is preliminary data.</text>
</comment>
<name>A0A839Q509_MYCIR</name>
<gene>
    <name evidence="8" type="ORF">FHR72_000928</name>
</gene>
<dbReference type="FunFam" id="3.40.50.10090:FF:000001">
    <property type="entry name" value="Bifunctional uroporphyrinogen-III C-methyltransferase/uroporphyrinogen-III synthase"/>
    <property type="match status" value="1"/>
</dbReference>
<dbReference type="EMBL" id="JACHVU010000002">
    <property type="protein sequence ID" value="MBB2989465.1"/>
    <property type="molecule type" value="Genomic_DNA"/>
</dbReference>
<keyword evidence="9" id="KW-1185">Reference proteome</keyword>
<keyword evidence="8" id="KW-0456">Lyase</keyword>
<evidence type="ECO:0000259" key="7">
    <source>
        <dbReference type="Pfam" id="PF02602"/>
    </source>
</evidence>
<dbReference type="InterPro" id="IPR014776">
    <property type="entry name" value="4pyrrole_Mease_sub2"/>
</dbReference>
<keyword evidence="2 8" id="KW-0808">Transferase</keyword>
<dbReference type="Gene3D" id="3.40.50.10090">
    <property type="match status" value="2"/>
</dbReference>
<dbReference type="Proteomes" id="UP000550501">
    <property type="component" value="Unassembled WGS sequence"/>
</dbReference>
<keyword evidence="1 8" id="KW-0489">Methyltransferase</keyword>
<dbReference type="EC" id="2.1.1.107" evidence="8"/>
<keyword evidence="4" id="KW-0627">Porphyrin biosynthesis</keyword>
<dbReference type="EC" id="4.2.1.75" evidence="8"/>
<evidence type="ECO:0000259" key="6">
    <source>
        <dbReference type="Pfam" id="PF00590"/>
    </source>
</evidence>
<dbReference type="Gene3D" id="3.30.950.10">
    <property type="entry name" value="Methyltransferase, Cobalt-precorrin-4 Transmethylase, Domain 2"/>
    <property type="match status" value="1"/>
</dbReference>
<evidence type="ECO:0000256" key="1">
    <source>
        <dbReference type="ARBA" id="ARBA00022603"/>
    </source>
</evidence>
<dbReference type="SUPFAM" id="SSF69618">
    <property type="entry name" value="HemD-like"/>
    <property type="match status" value="1"/>
</dbReference>
<dbReference type="InterPro" id="IPR050161">
    <property type="entry name" value="Siro_Cobalamin_biosynth"/>
</dbReference>
<dbReference type="FunFam" id="3.40.50.10090:FF:000002">
    <property type="entry name" value="Bifunctional uroporphyrinogen-III C-methyltransferase/uroporphyrinogen-III synthase"/>
    <property type="match status" value="1"/>
</dbReference>
<dbReference type="GO" id="GO:0032259">
    <property type="term" value="P:methylation"/>
    <property type="evidence" value="ECO:0007669"/>
    <property type="project" value="UniProtKB-KW"/>
</dbReference>
<reference evidence="8 9" key="1">
    <citation type="submission" date="2020-08" db="EMBL/GenBank/DDBJ databases">
        <title>The Agave Microbiome: Exploring the role of microbial communities in plant adaptations to desert environments.</title>
        <authorList>
            <person name="Partida-Martinez L.P."/>
        </authorList>
    </citation>
    <scope>NUCLEOTIDE SEQUENCE [LARGE SCALE GENOMIC DNA]</scope>
    <source>
        <strain evidence="8 9">AT2.18</strain>
    </source>
</reference>
<protein>
    <submittedName>
        <fullName evidence="8">Uroporphyrinogen III methyltransferase/synthase</fullName>
        <ecNumber evidence="8">2.1.1.107</ecNumber>
        <ecNumber evidence="8">4.2.1.75</ecNumber>
    </submittedName>
</protein>
<evidence type="ECO:0000256" key="4">
    <source>
        <dbReference type="ARBA" id="ARBA00023244"/>
    </source>
</evidence>
<dbReference type="CDD" id="cd06578">
    <property type="entry name" value="HemD"/>
    <property type="match status" value="1"/>
</dbReference>